<evidence type="ECO:0000256" key="8">
    <source>
        <dbReference type="RuleBase" id="RU003664"/>
    </source>
</evidence>
<evidence type="ECO:0000256" key="5">
    <source>
        <dbReference type="ARBA" id="ARBA00022741"/>
    </source>
</evidence>
<comment type="subcellular location">
    <subcellularLocation>
        <location evidence="1 7 8">Cytoplasm</location>
    </subcellularLocation>
</comment>
<evidence type="ECO:0000313" key="12">
    <source>
        <dbReference type="Proteomes" id="UP001059295"/>
    </source>
</evidence>
<accession>A0ABY5UYJ4</accession>
<organism evidence="11 12">
    <name type="scientific">Alistipes ihumii AP11</name>
    <dbReference type="NCBI Taxonomy" id="1211813"/>
    <lineage>
        <taxon>Bacteria</taxon>
        <taxon>Pseudomonadati</taxon>
        <taxon>Bacteroidota</taxon>
        <taxon>Bacteroidia</taxon>
        <taxon>Bacteroidales</taxon>
        <taxon>Rikenellaceae</taxon>
        <taxon>Alistipes</taxon>
    </lineage>
</organism>
<protein>
    <recommendedName>
        <fullName evidence="7 8">UDP-N-acetylmuramoylalanine--D-glutamate ligase</fullName>
        <ecNumber evidence="7 8">6.3.2.9</ecNumber>
    </recommendedName>
    <alternativeName>
        <fullName evidence="7">D-glutamic acid-adding enzyme</fullName>
    </alternativeName>
    <alternativeName>
        <fullName evidence="7">UDP-N-acetylmuramoyl-L-alanyl-D-glutamate synthetase</fullName>
    </alternativeName>
</protein>
<keyword evidence="6 7" id="KW-0067">ATP-binding</keyword>
<keyword evidence="7 8" id="KW-0132">Cell division</keyword>
<dbReference type="Pfam" id="PF02875">
    <property type="entry name" value="Mur_ligase_C"/>
    <property type="match status" value="1"/>
</dbReference>
<dbReference type="EC" id="6.3.2.9" evidence="7 8"/>
<dbReference type="GeneID" id="82891965"/>
<dbReference type="GO" id="GO:0008764">
    <property type="term" value="F:UDP-N-acetylmuramoylalanine-D-glutamate ligase activity"/>
    <property type="evidence" value="ECO:0007669"/>
    <property type="project" value="UniProtKB-EC"/>
</dbReference>
<evidence type="ECO:0000313" key="11">
    <source>
        <dbReference type="EMBL" id="UWN56873.1"/>
    </source>
</evidence>
<evidence type="ECO:0000256" key="4">
    <source>
        <dbReference type="ARBA" id="ARBA00022598"/>
    </source>
</evidence>
<feature type="domain" description="Mur ligase C-terminal" evidence="9">
    <location>
        <begin position="307"/>
        <end position="420"/>
    </location>
</feature>
<comment type="function">
    <text evidence="7 8">Cell wall formation. Catalyzes the addition of glutamate to the nucleotide precursor UDP-N-acetylmuramoyl-L-alanine (UMA).</text>
</comment>
<evidence type="ECO:0000256" key="1">
    <source>
        <dbReference type="ARBA" id="ARBA00004496"/>
    </source>
</evidence>
<dbReference type="Gene3D" id="3.40.1190.10">
    <property type="entry name" value="Mur-like, catalytic domain"/>
    <property type="match status" value="1"/>
</dbReference>
<keyword evidence="12" id="KW-1185">Reference proteome</keyword>
<keyword evidence="7 8" id="KW-0133">Cell shape</keyword>
<sequence length="448" mass="49280">MPKIVVLGGGESGCGAAVLARVKGFDVFLSDMGVIAPKYKALLAEWNVPYEEGQHTAGRILDADRVVKSPGIPDKAPMMKAVRERGIPVVSEIEFAAPYTSARTICVTGSNGKTTTTTLTYEILRRAGADVALGGNIGRSFALSVATERRDWYVIELSSFQLDGCYDFRADIGVLTNITPDHLDRYEYRLQNYVDSKFRILRNQRPQDCFIYCADDPLTLENLPKHPLSMRTLPFSVRRGDCAAVLRDGTIRAEAAGRRLEIPVSELRIKGMHNTYDVMAAVLAALSAGIEPDAILPTLRSFEGVEHRLEPCGEIDGVEYVNDSKATNVDSVWYALESMTRPVVWIAGGTDKGNDYSRLYDLAGAKVKALVCMGVDNEKLIRAFDGRIPRIEDTHSLDDAMAAARAAASSGDTVLLSPACASFDLFKNYEERGRQFKEWVATLSQKHR</sequence>
<reference evidence="11" key="1">
    <citation type="journal article" date="2022" name="Cell">
        <title>Design, construction, and in vivo augmentation of a complex gut microbiome.</title>
        <authorList>
            <person name="Cheng A.G."/>
            <person name="Ho P.Y."/>
            <person name="Aranda-Diaz A."/>
            <person name="Jain S."/>
            <person name="Yu F.B."/>
            <person name="Meng X."/>
            <person name="Wang M."/>
            <person name="Iakiviak M."/>
            <person name="Nagashima K."/>
            <person name="Zhao A."/>
            <person name="Murugkar P."/>
            <person name="Patil A."/>
            <person name="Atabakhsh K."/>
            <person name="Weakley A."/>
            <person name="Yan J."/>
            <person name="Brumbaugh A.R."/>
            <person name="Higginbottom S."/>
            <person name="Dimas A."/>
            <person name="Shiver A.L."/>
            <person name="Deutschbauer A."/>
            <person name="Neff N."/>
            <person name="Sonnenburg J.L."/>
            <person name="Huang K.C."/>
            <person name="Fischbach M.A."/>
        </authorList>
    </citation>
    <scope>NUCLEOTIDE SEQUENCE</scope>
    <source>
        <strain evidence="11">AP11</strain>
    </source>
</reference>
<dbReference type="SUPFAM" id="SSF53244">
    <property type="entry name" value="MurD-like peptide ligases, peptide-binding domain"/>
    <property type="match status" value="1"/>
</dbReference>
<evidence type="ECO:0000259" key="9">
    <source>
        <dbReference type="Pfam" id="PF02875"/>
    </source>
</evidence>
<dbReference type="Proteomes" id="UP001059295">
    <property type="component" value="Chromosome"/>
</dbReference>
<dbReference type="InterPro" id="IPR036615">
    <property type="entry name" value="Mur_ligase_C_dom_sf"/>
</dbReference>
<dbReference type="InterPro" id="IPR013221">
    <property type="entry name" value="Mur_ligase_cen"/>
</dbReference>
<keyword evidence="7 8" id="KW-0573">Peptidoglycan synthesis</keyword>
<proteinExistence type="inferred from homology"/>
<dbReference type="Pfam" id="PF08245">
    <property type="entry name" value="Mur_ligase_M"/>
    <property type="match status" value="1"/>
</dbReference>
<evidence type="ECO:0000256" key="2">
    <source>
        <dbReference type="ARBA" id="ARBA00004752"/>
    </source>
</evidence>
<comment type="similarity">
    <text evidence="7">Belongs to the MurCDEF family.</text>
</comment>
<dbReference type="PANTHER" id="PTHR43692">
    <property type="entry name" value="UDP-N-ACETYLMURAMOYLALANINE--D-GLUTAMATE LIGASE"/>
    <property type="match status" value="1"/>
</dbReference>
<keyword evidence="7 8" id="KW-0961">Cell wall biogenesis/degradation</keyword>
<comment type="catalytic activity">
    <reaction evidence="7 8">
        <text>UDP-N-acetyl-alpha-D-muramoyl-L-alanine + D-glutamate + ATP = UDP-N-acetyl-alpha-D-muramoyl-L-alanyl-D-glutamate + ADP + phosphate + H(+)</text>
        <dbReference type="Rhea" id="RHEA:16429"/>
        <dbReference type="ChEBI" id="CHEBI:15378"/>
        <dbReference type="ChEBI" id="CHEBI:29986"/>
        <dbReference type="ChEBI" id="CHEBI:30616"/>
        <dbReference type="ChEBI" id="CHEBI:43474"/>
        <dbReference type="ChEBI" id="CHEBI:83898"/>
        <dbReference type="ChEBI" id="CHEBI:83900"/>
        <dbReference type="ChEBI" id="CHEBI:456216"/>
        <dbReference type="EC" id="6.3.2.9"/>
    </reaction>
</comment>
<name>A0ABY5UYJ4_9BACT</name>
<evidence type="ECO:0000256" key="7">
    <source>
        <dbReference type="HAMAP-Rule" id="MF_00639"/>
    </source>
</evidence>
<evidence type="ECO:0000256" key="3">
    <source>
        <dbReference type="ARBA" id="ARBA00022490"/>
    </source>
</evidence>
<dbReference type="Gene3D" id="3.90.190.20">
    <property type="entry name" value="Mur ligase, C-terminal domain"/>
    <property type="match status" value="1"/>
</dbReference>
<dbReference type="HAMAP" id="MF_00639">
    <property type="entry name" value="MurD"/>
    <property type="match status" value="1"/>
</dbReference>
<dbReference type="Pfam" id="PF21799">
    <property type="entry name" value="MurD-like_N"/>
    <property type="match status" value="1"/>
</dbReference>
<dbReference type="InterPro" id="IPR036565">
    <property type="entry name" value="Mur-like_cat_sf"/>
</dbReference>
<evidence type="ECO:0000256" key="6">
    <source>
        <dbReference type="ARBA" id="ARBA00022840"/>
    </source>
</evidence>
<keyword evidence="5 7" id="KW-0547">Nucleotide-binding</keyword>
<dbReference type="Gene3D" id="3.40.50.720">
    <property type="entry name" value="NAD(P)-binding Rossmann-like Domain"/>
    <property type="match status" value="1"/>
</dbReference>
<keyword evidence="3 7" id="KW-0963">Cytoplasm</keyword>
<dbReference type="SUPFAM" id="SSF53623">
    <property type="entry name" value="MurD-like peptide ligases, catalytic domain"/>
    <property type="match status" value="1"/>
</dbReference>
<dbReference type="InterPro" id="IPR004101">
    <property type="entry name" value="Mur_ligase_C"/>
</dbReference>
<dbReference type="RefSeq" id="WP_019245807.1">
    <property type="nucleotide sequence ID" value="NZ_CAPH01000009.1"/>
</dbReference>
<dbReference type="InterPro" id="IPR005762">
    <property type="entry name" value="MurD"/>
</dbReference>
<comment type="pathway">
    <text evidence="2 7 8">Cell wall biogenesis; peptidoglycan biosynthesis.</text>
</comment>
<gene>
    <name evidence="7 11" type="primary">murD</name>
    <name evidence="11" type="ORF">NQ491_09485</name>
</gene>
<feature type="domain" description="Mur ligase central" evidence="10">
    <location>
        <begin position="107"/>
        <end position="285"/>
    </location>
</feature>
<keyword evidence="7 8" id="KW-0131">Cell cycle</keyword>
<dbReference type="SUPFAM" id="SSF51984">
    <property type="entry name" value="MurCD N-terminal domain"/>
    <property type="match status" value="1"/>
</dbReference>
<dbReference type="NCBIfam" id="TIGR01087">
    <property type="entry name" value="murD"/>
    <property type="match status" value="1"/>
</dbReference>
<evidence type="ECO:0000259" key="10">
    <source>
        <dbReference type="Pfam" id="PF08245"/>
    </source>
</evidence>
<dbReference type="PANTHER" id="PTHR43692:SF1">
    <property type="entry name" value="UDP-N-ACETYLMURAMOYLALANINE--D-GLUTAMATE LIGASE"/>
    <property type="match status" value="1"/>
</dbReference>
<dbReference type="EMBL" id="CP102294">
    <property type="protein sequence ID" value="UWN56873.1"/>
    <property type="molecule type" value="Genomic_DNA"/>
</dbReference>
<keyword evidence="4 7" id="KW-0436">Ligase</keyword>
<feature type="binding site" evidence="7">
    <location>
        <begin position="109"/>
        <end position="115"/>
    </location>
    <ligand>
        <name>ATP</name>
        <dbReference type="ChEBI" id="CHEBI:30616"/>
    </ligand>
</feature>